<dbReference type="InterPro" id="IPR018253">
    <property type="entry name" value="DnaJ_domain_CS"/>
</dbReference>
<dbReference type="Pfam" id="PF01556">
    <property type="entry name" value="DnaJ_C"/>
    <property type="match status" value="1"/>
</dbReference>
<dbReference type="InterPro" id="IPR002939">
    <property type="entry name" value="DnaJ_C"/>
</dbReference>
<dbReference type="InterPro" id="IPR036869">
    <property type="entry name" value="J_dom_sf"/>
</dbReference>
<dbReference type="Gene3D" id="2.10.230.10">
    <property type="entry name" value="Heat shock protein DnaJ, cysteine-rich domain"/>
    <property type="match status" value="1"/>
</dbReference>
<dbReference type="InterPro" id="IPR001623">
    <property type="entry name" value="DnaJ_domain"/>
</dbReference>
<dbReference type="PROSITE" id="PS51188">
    <property type="entry name" value="ZF_CR"/>
    <property type="match status" value="1"/>
</dbReference>
<dbReference type="InterPro" id="IPR012724">
    <property type="entry name" value="DnaJ"/>
</dbReference>
<dbReference type="GO" id="GO:0042026">
    <property type="term" value="P:protein refolding"/>
    <property type="evidence" value="ECO:0007669"/>
    <property type="project" value="TreeGrafter"/>
</dbReference>
<evidence type="ECO:0000256" key="2">
    <source>
        <dbReference type="ARBA" id="ARBA00022705"/>
    </source>
</evidence>
<keyword evidence="1" id="KW-0963">Cytoplasm</keyword>
<dbReference type="SUPFAM" id="SSF46565">
    <property type="entry name" value="Chaperone J-domain"/>
    <property type="match status" value="1"/>
</dbReference>
<dbReference type="GO" id="GO:0005524">
    <property type="term" value="F:ATP binding"/>
    <property type="evidence" value="ECO:0007669"/>
    <property type="project" value="InterPro"/>
</dbReference>
<dbReference type="NCBIfam" id="NF010871">
    <property type="entry name" value="PRK14278.1"/>
    <property type="match status" value="1"/>
</dbReference>
<evidence type="ECO:0000256" key="8">
    <source>
        <dbReference type="ARBA" id="ARBA00023186"/>
    </source>
</evidence>
<dbReference type="PANTHER" id="PTHR43096:SF48">
    <property type="entry name" value="CHAPERONE PROTEIN DNAJ"/>
    <property type="match status" value="1"/>
</dbReference>
<feature type="domain" description="J" evidence="9">
    <location>
        <begin position="3"/>
        <end position="67"/>
    </location>
</feature>
<dbReference type="FunFam" id="2.60.260.20:FF:000005">
    <property type="entry name" value="Chaperone protein dnaJ 1, mitochondrial"/>
    <property type="match status" value="1"/>
</dbReference>
<evidence type="ECO:0000256" key="1">
    <source>
        <dbReference type="ARBA" id="ARBA00022490"/>
    </source>
</evidence>
<keyword evidence="2" id="KW-0235">DNA replication</keyword>
<dbReference type="GO" id="GO:0051082">
    <property type="term" value="F:unfolded protein binding"/>
    <property type="evidence" value="ECO:0007669"/>
    <property type="project" value="InterPro"/>
</dbReference>
<dbReference type="Pfam" id="PF00226">
    <property type="entry name" value="DnaJ"/>
    <property type="match status" value="1"/>
</dbReference>
<evidence type="ECO:0000256" key="5">
    <source>
        <dbReference type="ARBA" id="ARBA00022771"/>
    </source>
</evidence>
<dbReference type="PANTHER" id="PTHR43096">
    <property type="entry name" value="DNAJ HOMOLOG 1, MITOCHONDRIAL-RELATED"/>
    <property type="match status" value="1"/>
</dbReference>
<dbReference type="SUPFAM" id="SSF49493">
    <property type="entry name" value="HSP40/DnaJ peptide-binding domain"/>
    <property type="match status" value="2"/>
</dbReference>
<dbReference type="InterPro" id="IPR036410">
    <property type="entry name" value="HSP_DnaJ_Cys-rich_dom_sf"/>
</dbReference>
<keyword evidence="7" id="KW-0346">Stress response</keyword>
<dbReference type="PROSITE" id="PS50076">
    <property type="entry name" value="DNAJ_2"/>
    <property type="match status" value="1"/>
</dbReference>
<evidence type="ECO:0000256" key="7">
    <source>
        <dbReference type="ARBA" id="ARBA00023016"/>
    </source>
</evidence>
<feature type="domain" description="CR-type" evidence="10">
    <location>
        <begin position="121"/>
        <end position="203"/>
    </location>
</feature>
<evidence type="ECO:0000256" key="4">
    <source>
        <dbReference type="ARBA" id="ARBA00022737"/>
    </source>
</evidence>
<dbReference type="CDD" id="cd10747">
    <property type="entry name" value="DnaJ_C"/>
    <property type="match status" value="1"/>
</dbReference>
<dbReference type="SMART" id="SM00271">
    <property type="entry name" value="DnaJ"/>
    <property type="match status" value="1"/>
</dbReference>
<dbReference type="Gene3D" id="1.10.287.110">
    <property type="entry name" value="DnaJ domain"/>
    <property type="match status" value="1"/>
</dbReference>
<evidence type="ECO:0000256" key="6">
    <source>
        <dbReference type="ARBA" id="ARBA00022833"/>
    </source>
</evidence>
<dbReference type="Pfam" id="PF00684">
    <property type="entry name" value="DnaJ_CXXCXGXG"/>
    <property type="match status" value="1"/>
</dbReference>
<dbReference type="GO" id="GO:0031072">
    <property type="term" value="F:heat shock protein binding"/>
    <property type="evidence" value="ECO:0007669"/>
    <property type="project" value="InterPro"/>
</dbReference>
<name>A0A6J6C9W7_9ZZZZ</name>
<dbReference type="GO" id="GO:0008270">
    <property type="term" value="F:zinc ion binding"/>
    <property type="evidence" value="ECO:0007669"/>
    <property type="project" value="UniProtKB-KW"/>
</dbReference>
<keyword evidence="8" id="KW-0143">Chaperone</keyword>
<reference evidence="11" key="1">
    <citation type="submission" date="2020-05" db="EMBL/GenBank/DDBJ databases">
        <authorList>
            <person name="Chiriac C."/>
            <person name="Salcher M."/>
            <person name="Ghai R."/>
            <person name="Kavagutti S V."/>
        </authorList>
    </citation>
    <scope>NUCLEOTIDE SEQUENCE</scope>
</reference>
<keyword evidence="4" id="KW-0677">Repeat</keyword>
<dbReference type="GO" id="GO:0005737">
    <property type="term" value="C:cytoplasm"/>
    <property type="evidence" value="ECO:0007669"/>
    <property type="project" value="TreeGrafter"/>
</dbReference>
<sequence>MSELYETLGVDRDASFDEIKKAYRKLARSYHPDVNPDPKMAEKFKEITAAYEVLSDPEKRQNYDLGGNGFSGFGSGGGFGFSDIMDAFFGGGQQRGPRPRNRPGQDALIRVEVDLLEATFGCDRELNVETAVICSRCNGSGCANNSKPRTCDVCKGRGETQQVARSILGQVMTSRPCNSCQGFGSIISDPCGECAGDGRVRAKKSIPIKIPAGVETGNRIQLNGQGEVGPGGGSPGDLYVEIVETPHEYIIREENNLHISISIPMTSAALGTKVFIDTLDGKQEIEIKEGTQSGSVVLLRGLGVTKLRGSGRGDLIVHIQVLTPMKLSKEQSELLKKISDIRNEGLDKVKINTNEDQGFFDRVKRVFK</sequence>
<dbReference type="AlphaFoldDB" id="A0A6J6C9W7"/>
<evidence type="ECO:0000313" key="11">
    <source>
        <dbReference type="EMBL" id="CAB4547875.1"/>
    </source>
</evidence>
<organism evidence="11">
    <name type="scientific">freshwater metagenome</name>
    <dbReference type="NCBI Taxonomy" id="449393"/>
    <lineage>
        <taxon>unclassified sequences</taxon>
        <taxon>metagenomes</taxon>
        <taxon>ecological metagenomes</taxon>
    </lineage>
</organism>
<keyword evidence="6" id="KW-0862">Zinc</keyword>
<dbReference type="Gene3D" id="2.60.260.20">
    <property type="entry name" value="Urease metallochaperone UreE, N-terminal domain"/>
    <property type="match status" value="2"/>
</dbReference>
<gene>
    <name evidence="11" type="ORF">UFOPK1508_00187</name>
    <name evidence="12" type="ORF">UFOPK2715_00130</name>
</gene>
<accession>A0A6J6C9W7</accession>
<proteinExistence type="inferred from homology"/>
<evidence type="ECO:0000313" key="12">
    <source>
        <dbReference type="EMBL" id="CAB4716294.1"/>
    </source>
</evidence>
<dbReference type="NCBIfam" id="NF008035">
    <property type="entry name" value="PRK10767.1"/>
    <property type="match status" value="1"/>
</dbReference>
<dbReference type="FunFam" id="2.10.230.10:FF:000002">
    <property type="entry name" value="Molecular chaperone DnaJ"/>
    <property type="match status" value="1"/>
</dbReference>
<evidence type="ECO:0000256" key="3">
    <source>
        <dbReference type="ARBA" id="ARBA00022723"/>
    </source>
</evidence>
<evidence type="ECO:0000259" key="9">
    <source>
        <dbReference type="PROSITE" id="PS50076"/>
    </source>
</evidence>
<dbReference type="EMBL" id="CAEZYN010000005">
    <property type="protein sequence ID" value="CAB4716294.1"/>
    <property type="molecule type" value="Genomic_DNA"/>
</dbReference>
<dbReference type="SUPFAM" id="SSF57938">
    <property type="entry name" value="DnaJ/Hsp40 cysteine-rich domain"/>
    <property type="match status" value="1"/>
</dbReference>
<keyword evidence="3" id="KW-0479">Metal-binding</keyword>
<dbReference type="PROSITE" id="PS00636">
    <property type="entry name" value="DNAJ_1"/>
    <property type="match status" value="1"/>
</dbReference>
<dbReference type="EMBL" id="CAEZSW010000010">
    <property type="protein sequence ID" value="CAB4547875.1"/>
    <property type="molecule type" value="Genomic_DNA"/>
</dbReference>
<dbReference type="CDD" id="cd06257">
    <property type="entry name" value="DnaJ"/>
    <property type="match status" value="1"/>
</dbReference>
<dbReference type="GO" id="GO:0009408">
    <property type="term" value="P:response to heat"/>
    <property type="evidence" value="ECO:0007669"/>
    <property type="project" value="InterPro"/>
</dbReference>
<dbReference type="PRINTS" id="PR00625">
    <property type="entry name" value="JDOMAIN"/>
</dbReference>
<keyword evidence="5" id="KW-0863">Zinc-finger</keyword>
<protein>
    <submittedName>
        <fullName evidence="11">Unannotated protein</fullName>
    </submittedName>
</protein>
<evidence type="ECO:0000259" key="10">
    <source>
        <dbReference type="PROSITE" id="PS51188"/>
    </source>
</evidence>
<dbReference type="HAMAP" id="MF_01152">
    <property type="entry name" value="DnaJ"/>
    <property type="match status" value="1"/>
</dbReference>
<dbReference type="InterPro" id="IPR008971">
    <property type="entry name" value="HSP40/DnaJ_pept-bd"/>
</dbReference>
<dbReference type="CDD" id="cd10719">
    <property type="entry name" value="DnaJ_zf"/>
    <property type="match status" value="1"/>
</dbReference>
<dbReference type="GO" id="GO:0006260">
    <property type="term" value="P:DNA replication"/>
    <property type="evidence" value="ECO:0007669"/>
    <property type="project" value="UniProtKB-KW"/>
</dbReference>
<dbReference type="InterPro" id="IPR001305">
    <property type="entry name" value="HSP_DnaJ_Cys-rich_dom"/>
</dbReference>